<dbReference type="InterPro" id="IPR034718">
    <property type="entry name" value="RlpA"/>
</dbReference>
<keyword evidence="2 4" id="KW-0456">Lyase</keyword>
<dbReference type="InterPro" id="IPR036908">
    <property type="entry name" value="RlpA-like_sf"/>
</dbReference>
<comment type="function">
    <text evidence="4">Lytic transglycosylase with a strong preference for naked glycan strands that lack stem peptides.</text>
</comment>
<protein>
    <recommendedName>
        <fullName evidence="4">Probable endolytic peptidoglycan transglycosylase RlpA</fullName>
        <ecNumber evidence="4">4.2.2.-</ecNumber>
    </recommendedName>
</protein>
<dbReference type="Pfam" id="PF07501">
    <property type="entry name" value="G5"/>
    <property type="match status" value="1"/>
</dbReference>
<dbReference type="PROSITE" id="PS51109">
    <property type="entry name" value="G5"/>
    <property type="match status" value="1"/>
</dbReference>
<accession>A0A7G9W817</accession>
<reference evidence="7 8" key="1">
    <citation type="submission" date="2020-07" db="EMBL/GenBank/DDBJ databases">
        <title>Alkalicella. sp. LB2 genome.</title>
        <authorList>
            <person name="Postec A."/>
            <person name="Quemeneur M."/>
        </authorList>
    </citation>
    <scope>NUCLEOTIDE SEQUENCE [LARGE SCALE GENOMIC DNA]</scope>
    <source>
        <strain evidence="7 8">LB2</strain>
    </source>
</reference>
<keyword evidence="3 4" id="KW-0961">Cell wall biogenesis/degradation</keyword>
<dbReference type="Proteomes" id="UP000516160">
    <property type="component" value="Chromosome"/>
</dbReference>
<comment type="similarity">
    <text evidence="4 5">Belongs to the RlpA family.</text>
</comment>
<dbReference type="Gene3D" id="2.20.230.10">
    <property type="entry name" value="Resuscitation-promoting factor rpfb"/>
    <property type="match status" value="1"/>
</dbReference>
<dbReference type="SUPFAM" id="SSF50685">
    <property type="entry name" value="Barwin-like endoglucanases"/>
    <property type="match status" value="1"/>
</dbReference>
<dbReference type="NCBIfam" id="TIGR00413">
    <property type="entry name" value="rlpA"/>
    <property type="match status" value="1"/>
</dbReference>
<dbReference type="Pfam" id="PF03990">
    <property type="entry name" value="DUF348"/>
    <property type="match status" value="1"/>
</dbReference>
<dbReference type="Pfam" id="PF03330">
    <property type="entry name" value="DPBB_1"/>
    <property type="match status" value="1"/>
</dbReference>
<evidence type="ECO:0000256" key="1">
    <source>
        <dbReference type="ARBA" id="ARBA00022729"/>
    </source>
</evidence>
<keyword evidence="8" id="KW-1185">Reference proteome</keyword>
<dbReference type="SMART" id="SM01208">
    <property type="entry name" value="G5"/>
    <property type="match status" value="1"/>
</dbReference>
<evidence type="ECO:0000256" key="5">
    <source>
        <dbReference type="RuleBase" id="RU003495"/>
    </source>
</evidence>
<evidence type="ECO:0000313" key="8">
    <source>
        <dbReference type="Proteomes" id="UP000516160"/>
    </source>
</evidence>
<dbReference type="PANTHER" id="PTHR34183">
    <property type="entry name" value="ENDOLYTIC PEPTIDOGLYCAN TRANSGLYCOSYLASE RLPA"/>
    <property type="match status" value="1"/>
</dbReference>
<proteinExistence type="inferred from homology"/>
<dbReference type="GO" id="GO:0000270">
    <property type="term" value="P:peptidoglycan metabolic process"/>
    <property type="evidence" value="ECO:0007669"/>
    <property type="project" value="UniProtKB-UniRule"/>
</dbReference>
<evidence type="ECO:0000256" key="2">
    <source>
        <dbReference type="ARBA" id="ARBA00023239"/>
    </source>
</evidence>
<dbReference type="CDD" id="cd22268">
    <property type="entry name" value="DPBB_RlpA-like"/>
    <property type="match status" value="1"/>
</dbReference>
<dbReference type="RefSeq" id="WP_213168851.1">
    <property type="nucleotide sequence ID" value="NZ_CP058559.1"/>
</dbReference>
<dbReference type="KEGG" id="acae:HYG86_08545"/>
<dbReference type="AlphaFoldDB" id="A0A7G9W817"/>
<name>A0A7G9W817_ALKCA</name>
<dbReference type="InterPro" id="IPR012997">
    <property type="entry name" value="RplA"/>
</dbReference>
<evidence type="ECO:0000256" key="3">
    <source>
        <dbReference type="ARBA" id="ARBA00023316"/>
    </source>
</evidence>
<dbReference type="InterPro" id="IPR011098">
    <property type="entry name" value="G5_dom"/>
</dbReference>
<dbReference type="PANTHER" id="PTHR34183:SF1">
    <property type="entry name" value="ENDOLYTIC PEPTIDOGLYCAN TRANSGLYCOSYLASE RLPA"/>
    <property type="match status" value="1"/>
</dbReference>
<dbReference type="EMBL" id="CP058559">
    <property type="protein sequence ID" value="QNO14829.1"/>
    <property type="molecule type" value="Genomic_DNA"/>
</dbReference>
<sequence>MTMIGNRTKDKKNMFSKKIKLIISSVVLLLSIVILAGLNQLQVAGHKSIITIFTSEGFTEITTDKTIVAEILAEANIVFDENYQKVYPSIDEEVETDYITIVNGASVLVKVDGEDLEIITWSETVEDLLAELSIELDEDIISLSLDEIVKDGQQVEIVRVQRNLVYEEVPIPTQTTYRNDSSLALGKEQVQTQAKEGAKKVTYEVVFNDGVQVSKTKVSEEVITEPVIGVVLRGTQALASRSGSRETNASVNTGTTNATEGIASFYGSELHGNYTASGVRFDMNAFTAAHNTYPFGTKVKVTYLATGKSVIVVINDRGPHVANRIIDLSAAAAKEIGLYSAGIGRVRIEVVK</sequence>
<evidence type="ECO:0000256" key="4">
    <source>
        <dbReference type="HAMAP-Rule" id="MF_02071"/>
    </source>
</evidence>
<evidence type="ECO:0000259" key="6">
    <source>
        <dbReference type="PROSITE" id="PS51109"/>
    </source>
</evidence>
<dbReference type="GO" id="GO:0071555">
    <property type="term" value="P:cell wall organization"/>
    <property type="evidence" value="ECO:0007669"/>
    <property type="project" value="UniProtKB-KW"/>
</dbReference>
<dbReference type="HAMAP" id="MF_02071">
    <property type="entry name" value="RlpA"/>
    <property type="match status" value="1"/>
</dbReference>
<gene>
    <name evidence="4" type="primary">rlpA</name>
    <name evidence="7" type="ORF">HYG86_08545</name>
</gene>
<dbReference type="Gene3D" id="2.40.40.10">
    <property type="entry name" value="RlpA-like domain"/>
    <property type="match status" value="1"/>
</dbReference>
<dbReference type="GO" id="GO:0008932">
    <property type="term" value="F:lytic endotransglycosylase activity"/>
    <property type="evidence" value="ECO:0007669"/>
    <property type="project" value="UniProtKB-UniRule"/>
</dbReference>
<feature type="domain" description="G5" evidence="6">
    <location>
        <begin position="157"/>
        <end position="237"/>
    </location>
</feature>
<dbReference type="InterPro" id="IPR009009">
    <property type="entry name" value="RlpA-like_DPBB"/>
</dbReference>
<evidence type="ECO:0000313" key="7">
    <source>
        <dbReference type="EMBL" id="QNO14829.1"/>
    </source>
</evidence>
<keyword evidence="1" id="KW-0732">Signal</keyword>
<dbReference type="InterPro" id="IPR007137">
    <property type="entry name" value="DUF348"/>
</dbReference>
<organism evidence="7 8">
    <name type="scientific">Alkalicella caledoniensis</name>
    <dbReference type="NCBI Taxonomy" id="2731377"/>
    <lineage>
        <taxon>Bacteria</taxon>
        <taxon>Bacillati</taxon>
        <taxon>Bacillota</taxon>
        <taxon>Clostridia</taxon>
        <taxon>Eubacteriales</taxon>
        <taxon>Proteinivoracaceae</taxon>
        <taxon>Alkalicella</taxon>
    </lineage>
</organism>
<dbReference type="EC" id="4.2.2.-" evidence="4"/>